<dbReference type="EMBL" id="MFZS01000008">
    <property type="protein sequence ID" value="OGK29273.1"/>
    <property type="molecule type" value="Genomic_DNA"/>
</dbReference>
<evidence type="ECO:0000313" key="3">
    <source>
        <dbReference type="Proteomes" id="UP000177027"/>
    </source>
</evidence>
<proteinExistence type="predicted"/>
<dbReference type="AlphaFoldDB" id="A0A1F7HDX9"/>
<comment type="caution">
    <text evidence="2">The sequence shown here is derived from an EMBL/GenBank/DDBJ whole genome shotgun (WGS) entry which is preliminary data.</text>
</comment>
<feature type="domain" description="Glycosyl transferase family 1" evidence="1">
    <location>
        <begin position="191"/>
        <end position="331"/>
    </location>
</feature>
<sequence>MRTAIVYDWIDSWGGAERILIELNKLFPDAHWYTSTVNLEKATWAAKLNITPSFIQKLPSWIRNHRLRALVLYPFAFESFDFSSYDLVISVTSGFAKGVIARPETKHLCIMLTPMRFLWGEYQEKYISNMMKFFLSPYIAYLKKWDTISAHRPDRYVAISETVQKRIKNVYAKSSDVVYPPFDIEYWKSVKPKHVENLPKEYFLIVSRVERYKKVDLALESVQKIGKHLVIVGKGSQIGTLKSISKPAHSTFLNDISDEKLAYLYSQAQAFIMPQEEDFGYTSLEAQFFGCPVIAFNKGGATETIIEGKTGIFFKKQTVESLTQTLEEYGSIGYNLRGKTKINGPKNAERFSSDMFRRKFLDIINL</sequence>
<name>A0A1F7HDX9_9BACT</name>
<dbReference type="InterPro" id="IPR001296">
    <property type="entry name" value="Glyco_trans_1"/>
</dbReference>
<evidence type="ECO:0000313" key="2">
    <source>
        <dbReference type="EMBL" id="OGK29273.1"/>
    </source>
</evidence>
<dbReference type="PANTHER" id="PTHR46401:SF8">
    <property type="entry name" value="BLL6006 PROTEIN"/>
    <property type="match status" value="1"/>
</dbReference>
<evidence type="ECO:0000259" key="1">
    <source>
        <dbReference type="Pfam" id="PF00534"/>
    </source>
</evidence>
<dbReference type="Proteomes" id="UP000177027">
    <property type="component" value="Unassembled WGS sequence"/>
</dbReference>
<protein>
    <recommendedName>
        <fullName evidence="1">Glycosyl transferase family 1 domain-containing protein</fullName>
    </recommendedName>
</protein>
<dbReference type="Gene3D" id="3.40.50.2000">
    <property type="entry name" value="Glycogen Phosphorylase B"/>
    <property type="match status" value="2"/>
</dbReference>
<accession>A0A1F7HDX9</accession>
<gene>
    <name evidence="2" type="ORF">A3D06_01180</name>
</gene>
<dbReference type="PANTHER" id="PTHR46401">
    <property type="entry name" value="GLYCOSYLTRANSFERASE WBBK-RELATED"/>
    <property type="match status" value="1"/>
</dbReference>
<organism evidence="2 3">
    <name type="scientific">Candidatus Roizmanbacteria bacterium RIFCSPHIGHO2_02_FULL_40_9</name>
    <dbReference type="NCBI Taxonomy" id="1802042"/>
    <lineage>
        <taxon>Bacteria</taxon>
        <taxon>Candidatus Roizmaniibacteriota</taxon>
    </lineage>
</organism>
<reference evidence="2 3" key="1">
    <citation type="journal article" date="2016" name="Nat. Commun.">
        <title>Thousands of microbial genomes shed light on interconnected biogeochemical processes in an aquifer system.</title>
        <authorList>
            <person name="Anantharaman K."/>
            <person name="Brown C.T."/>
            <person name="Hug L.A."/>
            <person name="Sharon I."/>
            <person name="Castelle C.J."/>
            <person name="Probst A.J."/>
            <person name="Thomas B.C."/>
            <person name="Singh A."/>
            <person name="Wilkins M.J."/>
            <person name="Karaoz U."/>
            <person name="Brodie E.L."/>
            <person name="Williams K.H."/>
            <person name="Hubbard S.S."/>
            <person name="Banfield J.F."/>
        </authorList>
    </citation>
    <scope>NUCLEOTIDE SEQUENCE [LARGE SCALE GENOMIC DNA]</scope>
</reference>
<dbReference type="GO" id="GO:0016757">
    <property type="term" value="F:glycosyltransferase activity"/>
    <property type="evidence" value="ECO:0007669"/>
    <property type="project" value="InterPro"/>
</dbReference>
<dbReference type="Pfam" id="PF00534">
    <property type="entry name" value="Glycos_transf_1"/>
    <property type="match status" value="1"/>
</dbReference>
<dbReference type="SUPFAM" id="SSF53756">
    <property type="entry name" value="UDP-Glycosyltransferase/glycogen phosphorylase"/>
    <property type="match status" value="1"/>
</dbReference>